<keyword evidence="5 8" id="KW-0378">Hydrolase</keyword>
<protein>
    <recommendedName>
        <fullName evidence="9">Nudix hydrolase domain-containing protein</fullName>
    </recommendedName>
</protein>
<evidence type="ECO:0000256" key="1">
    <source>
        <dbReference type="ARBA" id="ARBA00001936"/>
    </source>
</evidence>
<dbReference type="PROSITE" id="PS51462">
    <property type="entry name" value="NUDIX"/>
    <property type="match status" value="1"/>
</dbReference>
<proteinExistence type="inferred from homology"/>
<keyword evidence="4" id="KW-0479">Metal-binding</keyword>
<evidence type="ECO:0000256" key="2">
    <source>
        <dbReference type="ARBA" id="ARBA00001946"/>
    </source>
</evidence>
<dbReference type="InterPro" id="IPR020476">
    <property type="entry name" value="Nudix_hydrolase"/>
</dbReference>
<evidence type="ECO:0000256" key="8">
    <source>
        <dbReference type="RuleBase" id="RU003476"/>
    </source>
</evidence>
<dbReference type="EMBL" id="BAAAGS010000005">
    <property type="protein sequence ID" value="GAA0514867.1"/>
    <property type="molecule type" value="Genomic_DNA"/>
</dbReference>
<name>A0ABP3MAZ6_SACER</name>
<dbReference type="PROSITE" id="PS00893">
    <property type="entry name" value="NUDIX_BOX"/>
    <property type="match status" value="1"/>
</dbReference>
<dbReference type="SUPFAM" id="SSF55811">
    <property type="entry name" value="Nudix"/>
    <property type="match status" value="1"/>
</dbReference>
<dbReference type="Proteomes" id="UP001500729">
    <property type="component" value="Unassembled WGS sequence"/>
</dbReference>
<evidence type="ECO:0000259" key="9">
    <source>
        <dbReference type="PROSITE" id="PS51462"/>
    </source>
</evidence>
<dbReference type="InterPro" id="IPR015797">
    <property type="entry name" value="NUDIX_hydrolase-like_dom_sf"/>
</dbReference>
<dbReference type="PANTHER" id="PTHR12992:SF11">
    <property type="entry name" value="MITOCHONDRIAL COENZYME A DIPHOSPHATASE NUDT8"/>
    <property type="match status" value="1"/>
</dbReference>
<comment type="caution">
    <text evidence="10">The sequence shown here is derived from an EMBL/GenBank/DDBJ whole genome shotgun (WGS) entry which is preliminary data.</text>
</comment>
<dbReference type="InterPro" id="IPR020084">
    <property type="entry name" value="NUDIX_hydrolase_CS"/>
</dbReference>
<dbReference type="Pfam" id="PF00293">
    <property type="entry name" value="NUDIX"/>
    <property type="match status" value="1"/>
</dbReference>
<keyword evidence="11" id="KW-1185">Reference proteome</keyword>
<dbReference type="CDD" id="cd03426">
    <property type="entry name" value="NUDIX_CoAse_Nudt7"/>
    <property type="match status" value="1"/>
</dbReference>
<comment type="cofactor">
    <cofactor evidence="2">
        <name>Mg(2+)</name>
        <dbReference type="ChEBI" id="CHEBI:18420"/>
    </cofactor>
</comment>
<dbReference type="InterPro" id="IPR000086">
    <property type="entry name" value="NUDIX_hydrolase_dom"/>
</dbReference>
<evidence type="ECO:0000313" key="10">
    <source>
        <dbReference type="EMBL" id="GAA0514867.1"/>
    </source>
</evidence>
<dbReference type="Gene3D" id="3.90.79.10">
    <property type="entry name" value="Nucleoside Triphosphate Pyrophosphohydrolase"/>
    <property type="match status" value="1"/>
</dbReference>
<organism evidence="10 11">
    <name type="scientific">Saccharopolyspora erythraea</name>
    <name type="common">Streptomyces erythraeus</name>
    <dbReference type="NCBI Taxonomy" id="1836"/>
    <lineage>
        <taxon>Bacteria</taxon>
        <taxon>Bacillati</taxon>
        <taxon>Actinomycetota</taxon>
        <taxon>Actinomycetes</taxon>
        <taxon>Pseudonocardiales</taxon>
        <taxon>Pseudonocardiaceae</taxon>
        <taxon>Saccharopolyspora</taxon>
    </lineage>
</organism>
<keyword evidence="7" id="KW-0464">Manganese</keyword>
<sequence length="209" mass="22814">MAEEPRPGPARVLAREEIADRLRRFPAEPLPARGLRAAAVALALVDHGDGPGIWLTERAATLRTHAGQFALPGGRIDPGEDAEQAALRELHEELGVRMGPEAVLGRLDDYATRSGYVITPVVLWIGAVDRLEPNPAEVARVHRIGLPELDVAPRFISIPESDRPVIQLPLLGVLVHAPTAAVVHQFTEVVLRGRHTRVADLEQPVFAWR</sequence>
<feature type="domain" description="Nudix hydrolase" evidence="9">
    <location>
        <begin position="34"/>
        <end position="166"/>
    </location>
</feature>
<dbReference type="InterPro" id="IPR045121">
    <property type="entry name" value="CoAse"/>
</dbReference>
<evidence type="ECO:0000256" key="4">
    <source>
        <dbReference type="ARBA" id="ARBA00022723"/>
    </source>
</evidence>
<comment type="cofactor">
    <cofactor evidence="1">
        <name>Mn(2+)</name>
        <dbReference type="ChEBI" id="CHEBI:29035"/>
    </cofactor>
</comment>
<gene>
    <name evidence="10" type="ORF">GCM10009533_12300</name>
</gene>
<evidence type="ECO:0000313" key="11">
    <source>
        <dbReference type="Proteomes" id="UP001500729"/>
    </source>
</evidence>
<evidence type="ECO:0000256" key="3">
    <source>
        <dbReference type="ARBA" id="ARBA00005582"/>
    </source>
</evidence>
<keyword evidence="6" id="KW-0460">Magnesium</keyword>
<dbReference type="RefSeq" id="WP_011873999.1">
    <property type="nucleotide sequence ID" value="NZ_BAAAGS010000005.1"/>
</dbReference>
<accession>A0ABP3MAZ6</accession>
<reference evidence="11" key="1">
    <citation type="journal article" date="2019" name="Int. J. Syst. Evol. Microbiol.">
        <title>The Global Catalogue of Microorganisms (GCM) 10K type strain sequencing project: providing services to taxonomists for standard genome sequencing and annotation.</title>
        <authorList>
            <consortium name="The Broad Institute Genomics Platform"/>
            <consortium name="The Broad Institute Genome Sequencing Center for Infectious Disease"/>
            <person name="Wu L."/>
            <person name="Ma J."/>
        </authorList>
    </citation>
    <scope>NUCLEOTIDE SEQUENCE [LARGE SCALE GENOMIC DNA]</scope>
    <source>
        <strain evidence="11">JCM 10303</strain>
    </source>
</reference>
<dbReference type="PANTHER" id="PTHR12992">
    <property type="entry name" value="NUDIX HYDROLASE"/>
    <property type="match status" value="1"/>
</dbReference>
<evidence type="ECO:0000256" key="5">
    <source>
        <dbReference type="ARBA" id="ARBA00022801"/>
    </source>
</evidence>
<evidence type="ECO:0000256" key="7">
    <source>
        <dbReference type="ARBA" id="ARBA00023211"/>
    </source>
</evidence>
<evidence type="ECO:0000256" key="6">
    <source>
        <dbReference type="ARBA" id="ARBA00022842"/>
    </source>
</evidence>
<dbReference type="PRINTS" id="PR00502">
    <property type="entry name" value="NUDIXFAMILY"/>
</dbReference>
<comment type="similarity">
    <text evidence="3 8">Belongs to the Nudix hydrolase family.</text>
</comment>